<keyword evidence="2" id="KW-0349">Heme</keyword>
<dbReference type="OrthoDB" id="8115790at2"/>
<dbReference type="InterPro" id="IPR010980">
    <property type="entry name" value="Cyt_c/b562"/>
</dbReference>
<keyword evidence="8" id="KW-1185">Reference proteome</keyword>
<keyword evidence="4" id="KW-0249">Electron transport</keyword>
<evidence type="ECO:0000256" key="1">
    <source>
        <dbReference type="ARBA" id="ARBA00022448"/>
    </source>
</evidence>
<proteinExistence type="predicted"/>
<name>A0A0X3UEE0_9RHOB</name>
<feature type="signal peptide" evidence="6">
    <location>
        <begin position="1"/>
        <end position="20"/>
    </location>
</feature>
<evidence type="ECO:0000256" key="4">
    <source>
        <dbReference type="ARBA" id="ARBA00022982"/>
    </source>
</evidence>
<dbReference type="InterPro" id="IPR002321">
    <property type="entry name" value="Cyt_c_II"/>
</dbReference>
<feature type="chain" id="PRO_5007054994" evidence="6">
    <location>
        <begin position="21"/>
        <end position="198"/>
    </location>
</feature>
<evidence type="ECO:0000256" key="2">
    <source>
        <dbReference type="ARBA" id="ARBA00022617"/>
    </source>
</evidence>
<gene>
    <name evidence="7" type="ORF">AVO45_17950</name>
</gene>
<dbReference type="SUPFAM" id="SSF47175">
    <property type="entry name" value="Cytochromes"/>
    <property type="match status" value="1"/>
</dbReference>
<reference evidence="8" key="1">
    <citation type="submission" date="2015-12" db="EMBL/GenBank/DDBJ databases">
        <authorList>
            <person name="Zhang G."/>
            <person name="Stingl U."/>
        </authorList>
    </citation>
    <scope>NUCLEOTIDE SEQUENCE [LARGE SCALE GENOMIC DNA]</scope>
    <source>
        <strain evidence="8">ZGT118</strain>
    </source>
</reference>
<comment type="caution">
    <text evidence="7">The sequence shown here is derived from an EMBL/GenBank/DDBJ whole genome shotgun (WGS) entry which is preliminary data.</text>
</comment>
<accession>A0A0X3UEE0</accession>
<dbReference type="AlphaFoldDB" id="A0A0X3UEE0"/>
<keyword evidence="1" id="KW-0813">Transport</keyword>
<dbReference type="PROSITE" id="PS51009">
    <property type="entry name" value="CYTCII"/>
    <property type="match status" value="1"/>
</dbReference>
<protein>
    <submittedName>
        <fullName evidence="7">Cytochrome C</fullName>
    </submittedName>
</protein>
<dbReference type="STRING" id="1685379.AVO45_17950"/>
<dbReference type="Proteomes" id="UP000053791">
    <property type="component" value="Unassembled WGS sequence"/>
</dbReference>
<keyword evidence="3" id="KW-0479">Metal-binding</keyword>
<evidence type="ECO:0000313" key="7">
    <source>
        <dbReference type="EMBL" id="KUJ85176.1"/>
    </source>
</evidence>
<evidence type="ECO:0000313" key="8">
    <source>
        <dbReference type="Proteomes" id="UP000053791"/>
    </source>
</evidence>
<dbReference type="GO" id="GO:0009055">
    <property type="term" value="F:electron transfer activity"/>
    <property type="evidence" value="ECO:0007669"/>
    <property type="project" value="InterPro"/>
</dbReference>
<dbReference type="Pfam" id="PF01322">
    <property type="entry name" value="Cytochrom_C_2"/>
    <property type="match status" value="1"/>
</dbReference>
<keyword evidence="5" id="KW-0408">Iron</keyword>
<dbReference type="EMBL" id="LQBQ01000004">
    <property type="protein sequence ID" value="KUJ85176.1"/>
    <property type="molecule type" value="Genomic_DNA"/>
</dbReference>
<dbReference type="PIRSF" id="PIRSF000027">
    <property type="entry name" value="Cytc_c_prime"/>
    <property type="match status" value="1"/>
</dbReference>
<sequence length="198" mass="20474">MLKLTMGAAVASVIAAAALAHGGATGIVKERMDGMSAMKDSMKVLTPMMQGKVPYDAATVRREAEKIGRHAGESLTKLFPEGTAGKPSEAKPEIWQDWDTFSDLAEQLHTYAEGLALAADNGLMMAGSGQGAGMMGGGSMMGSGMMTGGSAMMGSGMMGGMMMGGVPGREELSEMPADGVFMMLSQACSACHTRFRSE</sequence>
<evidence type="ECO:0000256" key="6">
    <source>
        <dbReference type="SAM" id="SignalP"/>
    </source>
</evidence>
<dbReference type="GO" id="GO:0020037">
    <property type="term" value="F:heme binding"/>
    <property type="evidence" value="ECO:0007669"/>
    <property type="project" value="InterPro"/>
</dbReference>
<evidence type="ECO:0000256" key="5">
    <source>
        <dbReference type="ARBA" id="ARBA00023004"/>
    </source>
</evidence>
<organism evidence="7 8">
    <name type="scientific">Ruegeria marisrubri</name>
    <dbReference type="NCBI Taxonomy" id="1685379"/>
    <lineage>
        <taxon>Bacteria</taxon>
        <taxon>Pseudomonadati</taxon>
        <taxon>Pseudomonadota</taxon>
        <taxon>Alphaproteobacteria</taxon>
        <taxon>Rhodobacterales</taxon>
        <taxon>Roseobacteraceae</taxon>
        <taxon>Ruegeria</taxon>
    </lineage>
</organism>
<evidence type="ECO:0000256" key="3">
    <source>
        <dbReference type="ARBA" id="ARBA00022723"/>
    </source>
</evidence>
<keyword evidence="6" id="KW-0732">Signal</keyword>
<dbReference type="GO" id="GO:0022900">
    <property type="term" value="P:electron transport chain"/>
    <property type="evidence" value="ECO:0007669"/>
    <property type="project" value="InterPro"/>
</dbReference>
<dbReference type="Gene3D" id="1.20.120.10">
    <property type="entry name" value="Cytochrome c/b562"/>
    <property type="match status" value="1"/>
</dbReference>
<dbReference type="GO" id="GO:0005506">
    <property type="term" value="F:iron ion binding"/>
    <property type="evidence" value="ECO:0007669"/>
    <property type="project" value="InterPro"/>
</dbReference>
<dbReference type="GO" id="GO:0042597">
    <property type="term" value="C:periplasmic space"/>
    <property type="evidence" value="ECO:0007669"/>
    <property type="project" value="InterPro"/>
</dbReference>
<dbReference type="InterPro" id="IPR012127">
    <property type="entry name" value="Cyt_c_prime"/>
</dbReference>